<keyword evidence="2" id="KW-1185">Reference proteome</keyword>
<organism evidence="1 2">
    <name type="scientific">Trichonephila inaurata madagascariensis</name>
    <dbReference type="NCBI Taxonomy" id="2747483"/>
    <lineage>
        <taxon>Eukaryota</taxon>
        <taxon>Metazoa</taxon>
        <taxon>Ecdysozoa</taxon>
        <taxon>Arthropoda</taxon>
        <taxon>Chelicerata</taxon>
        <taxon>Arachnida</taxon>
        <taxon>Araneae</taxon>
        <taxon>Araneomorphae</taxon>
        <taxon>Entelegynae</taxon>
        <taxon>Araneoidea</taxon>
        <taxon>Nephilidae</taxon>
        <taxon>Trichonephila</taxon>
        <taxon>Trichonephila inaurata</taxon>
    </lineage>
</organism>
<sequence length="117" mass="13955">MHPTIHEIRAETETWLRKRNQEPLQIVRRIRFSKADRLSQYPCEALRLAGFYSFERARQKILHSPGYCHNNVIGDCLQKESRQIWQPFELRNKCGDSAGTFSSFQVDIYLAPYRYFE</sequence>
<protein>
    <submittedName>
        <fullName evidence="1">Uncharacterized protein</fullName>
    </submittedName>
</protein>
<evidence type="ECO:0000313" key="2">
    <source>
        <dbReference type="Proteomes" id="UP000886998"/>
    </source>
</evidence>
<proteinExistence type="predicted"/>
<evidence type="ECO:0000313" key="1">
    <source>
        <dbReference type="EMBL" id="GFY60110.1"/>
    </source>
</evidence>
<accession>A0A8X6XUC8</accession>
<dbReference type="EMBL" id="BMAV01012980">
    <property type="protein sequence ID" value="GFY60110.1"/>
    <property type="molecule type" value="Genomic_DNA"/>
</dbReference>
<name>A0A8X6XUC8_9ARAC</name>
<dbReference type="Proteomes" id="UP000886998">
    <property type="component" value="Unassembled WGS sequence"/>
</dbReference>
<comment type="caution">
    <text evidence="1">The sequence shown here is derived from an EMBL/GenBank/DDBJ whole genome shotgun (WGS) entry which is preliminary data.</text>
</comment>
<gene>
    <name evidence="1" type="ORF">TNIN_64201</name>
</gene>
<reference evidence="1" key="1">
    <citation type="submission" date="2020-08" db="EMBL/GenBank/DDBJ databases">
        <title>Multicomponent nature underlies the extraordinary mechanical properties of spider dragline silk.</title>
        <authorList>
            <person name="Kono N."/>
            <person name="Nakamura H."/>
            <person name="Mori M."/>
            <person name="Yoshida Y."/>
            <person name="Ohtoshi R."/>
            <person name="Malay A.D."/>
            <person name="Moran D.A.P."/>
            <person name="Tomita M."/>
            <person name="Numata K."/>
            <person name="Arakawa K."/>
        </authorList>
    </citation>
    <scope>NUCLEOTIDE SEQUENCE</scope>
</reference>
<dbReference type="AlphaFoldDB" id="A0A8X6XUC8"/>